<dbReference type="PANTHER" id="PTHR10622:SF13">
    <property type="entry name" value="NACHT DOMAIN-CONTAINING PROTEIN"/>
    <property type="match status" value="1"/>
</dbReference>
<dbReference type="EMBL" id="JAGMVJ010000001">
    <property type="protein sequence ID" value="KAH7095136.1"/>
    <property type="molecule type" value="Genomic_DNA"/>
</dbReference>
<dbReference type="InterPro" id="IPR010730">
    <property type="entry name" value="HET"/>
</dbReference>
<reference evidence="3" key="1">
    <citation type="journal article" date="2021" name="Nat. Commun.">
        <title>Genetic determinants of endophytism in the Arabidopsis root mycobiome.</title>
        <authorList>
            <person name="Mesny F."/>
            <person name="Miyauchi S."/>
            <person name="Thiergart T."/>
            <person name="Pickel B."/>
            <person name="Atanasova L."/>
            <person name="Karlsson M."/>
            <person name="Huettel B."/>
            <person name="Barry K.W."/>
            <person name="Haridas S."/>
            <person name="Chen C."/>
            <person name="Bauer D."/>
            <person name="Andreopoulos W."/>
            <person name="Pangilinan J."/>
            <person name="LaButti K."/>
            <person name="Riley R."/>
            <person name="Lipzen A."/>
            <person name="Clum A."/>
            <person name="Drula E."/>
            <person name="Henrissat B."/>
            <person name="Kohler A."/>
            <person name="Grigoriev I.V."/>
            <person name="Martin F.M."/>
            <person name="Hacquard S."/>
        </authorList>
    </citation>
    <scope>NUCLEOTIDE SEQUENCE</scope>
    <source>
        <strain evidence="3">MPI-SDFR-AT-0120</strain>
    </source>
</reference>
<accession>A0A8K0W3Z1</accession>
<dbReference type="Proteomes" id="UP000813461">
    <property type="component" value="Unassembled WGS sequence"/>
</dbReference>
<evidence type="ECO:0000259" key="2">
    <source>
        <dbReference type="PROSITE" id="PS50837"/>
    </source>
</evidence>
<evidence type="ECO:0000313" key="3">
    <source>
        <dbReference type="EMBL" id="KAH7095136.1"/>
    </source>
</evidence>
<evidence type="ECO:0000313" key="4">
    <source>
        <dbReference type="Proteomes" id="UP000813461"/>
    </source>
</evidence>
<dbReference type="Pfam" id="PF24883">
    <property type="entry name" value="NPHP3_N"/>
    <property type="match status" value="1"/>
</dbReference>
<dbReference type="SUPFAM" id="SSF52540">
    <property type="entry name" value="P-loop containing nucleoside triphosphate hydrolases"/>
    <property type="match status" value="1"/>
</dbReference>
<protein>
    <recommendedName>
        <fullName evidence="2">NACHT domain-containing protein</fullName>
    </recommendedName>
</protein>
<feature type="domain" description="NACHT" evidence="2">
    <location>
        <begin position="621"/>
        <end position="772"/>
    </location>
</feature>
<dbReference type="Pfam" id="PF06985">
    <property type="entry name" value="HET"/>
    <property type="match status" value="1"/>
</dbReference>
<sequence length="1319" mass="150268">MRLVQIEDNGGFSLVEFASNEIPPYAILSHVWRLDQDEVTLNDLREGTGERKLGYEKLTFCGTQAARDGLRHFWLDTCCIDKSSSAELSESINSMFQWYRGSDKCYAYLADVSSSALVADDSSTQKAWKQAFESSIWFKRGWTLQELLAPVSVEFFSKEGDRLGDKGSMAQVICKITGINIRALSGTPLLHFSVAERFSWIANRKTKREEDEAYCLLGIFDVSMGAIYGEGRKKAFARLRKEMRESSEVEGSIFPETAVTQHGDETNIAFKNSISRFRSSLSSEEQQKLQTFDTYEKMQDSLTSSFTELRPEYAFRMMSKIHKFGRAWETSLTIMSTSTLAQSESIGFAWGAVHLVLTQGVKHKTYLSKIVTMLSNMGSLLPVSEAYLMMYAQQSKADSESECTTDTHHGRLHEATSNICADIVQFCQDVYKILRAPTDGIHCRRVSNLTWEPFHTRFSVLLDRLQSYELVFEQEIQLENSMQREHQYSKQAGQAELGKDVLWQIQQQLENLRSSNDRLEMEIISSYNKIERNFRERAHRDNSDEVRGWEYENMMRTKVSDIVNWIGAPDYAREFQKAQKTRLPESGGYMLADSTYQRWKLLQPPLQKDGSSYAQSRVHSSTILVQGKPGFGKTVLSSLLIEDLQEDFTPSIRTTPDHGYVFFYHFVSERRDCCTPYDAFRAVLAQIIQRYSYHQDTLDRIAILMIPNNVDGLLASDEEVFGALLLLLEGFNQSILIFDGIDECEDHTVFLEQLNDLCATTSTRLMLLGRPNIELPSKFAHQSIHLRDWNLRDIERFLDPQVRRWQDRGMIPNAEPTEKIVEELVSHSEGIFLWARLMSQFLDRKALSPKERLDIIFEPTEFTGLDGIYTKILEVLGQGYERETANIQRIFGLIAITLRPLSVIELQTAVAIAPGRVTEESNFIIDFETSLPIICGALVEMQSDGTMRFVHSSFRTFLASGLCQQSKFYFNERTTHIRCSTLCLSYLIYDLPSSSLYRTTSAVTVESLKTAFPFIEYSLRWVDHAVCGFKASDVLQNPLQVDIQDCFYTTLAKLINSPLSITVWIEAARSFRTKPSLQSLVALRPSRTSSLGFASPFNTGKLAITLIEELATDLERLDKEWGYLLKQDPSAIWGPSITAFCKSVFWVETDSTTATSLLPAEAVGAYRTGSRERPILIQSQVSTSGDEVGIVLVLPPRSYLATAEALFDVPTRAFEQRIPCLSDKERQELVKFCSSGWKFRYQRRLIKNDQVSMDFEIDLPESQIRDLLQQCMTSKDPHRFPFTVAFSQDLDRLIVLRSVLSIKHISNPESGVSVPHCRL</sequence>
<gene>
    <name evidence="3" type="ORF">FB567DRAFT_586466</name>
</gene>
<dbReference type="InterPro" id="IPR027417">
    <property type="entry name" value="P-loop_NTPase"/>
</dbReference>
<dbReference type="PROSITE" id="PS50837">
    <property type="entry name" value="NACHT"/>
    <property type="match status" value="1"/>
</dbReference>
<dbReference type="PANTHER" id="PTHR10622">
    <property type="entry name" value="HET DOMAIN-CONTAINING PROTEIN"/>
    <property type="match status" value="1"/>
</dbReference>
<organism evidence="3 4">
    <name type="scientific">Paraphoma chrysanthemicola</name>
    <dbReference type="NCBI Taxonomy" id="798071"/>
    <lineage>
        <taxon>Eukaryota</taxon>
        <taxon>Fungi</taxon>
        <taxon>Dikarya</taxon>
        <taxon>Ascomycota</taxon>
        <taxon>Pezizomycotina</taxon>
        <taxon>Dothideomycetes</taxon>
        <taxon>Pleosporomycetidae</taxon>
        <taxon>Pleosporales</taxon>
        <taxon>Pleosporineae</taxon>
        <taxon>Phaeosphaeriaceae</taxon>
        <taxon>Paraphoma</taxon>
    </lineage>
</organism>
<dbReference type="Pfam" id="PF22939">
    <property type="entry name" value="WHD_GPIID"/>
    <property type="match status" value="1"/>
</dbReference>
<name>A0A8K0W3Z1_9PLEO</name>
<keyword evidence="1" id="KW-0677">Repeat</keyword>
<comment type="caution">
    <text evidence="3">The sequence shown here is derived from an EMBL/GenBank/DDBJ whole genome shotgun (WGS) entry which is preliminary data.</text>
</comment>
<dbReference type="InterPro" id="IPR056884">
    <property type="entry name" value="NPHP3-like_N"/>
</dbReference>
<dbReference type="InterPro" id="IPR054471">
    <property type="entry name" value="GPIID_WHD"/>
</dbReference>
<evidence type="ECO:0000256" key="1">
    <source>
        <dbReference type="ARBA" id="ARBA00022737"/>
    </source>
</evidence>
<dbReference type="Gene3D" id="3.40.50.300">
    <property type="entry name" value="P-loop containing nucleotide triphosphate hydrolases"/>
    <property type="match status" value="1"/>
</dbReference>
<keyword evidence="4" id="KW-1185">Reference proteome</keyword>
<dbReference type="InterPro" id="IPR007111">
    <property type="entry name" value="NACHT_NTPase"/>
</dbReference>
<dbReference type="OrthoDB" id="5389400at2759"/>
<proteinExistence type="predicted"/>